<dbReference type="Proteomes" id="UP000198728">
    <property type="component" value="Unassembled WGS sequence"/>
</dbReference>
<evidence type="ECO:0000313" key="2">
    <source>
        <dbReference type="EMBL" id="SFB85835.1"/>
    </source>
</evidence>
<gene>
    <name evidence="2" type="ORF">SAMN04488094_101789</name>
</gene>
<keyword evidence="1" id="KW-0812">Transmembrane</keyword>
<protein>
    <recommendedName>
        <fullName evidence="4">DUF2474 domain-containing protein</fullName>
    </recommendedName>
</protein>
<dbReference type="STRING" id="441112.SAMN04488094_101789"/>
<organism evidence="2 3">
    <name type="scientific">Tropicimonas isoalkanivorans</name>
    <dbReference type="NCBI Taxonomy" id="441112"/>
    <lineage>
        <taxon>Bacteria</taxon>
        <taxon>Pseudomonadati</taxon>
        <taxon>Pseudomonadota</taxon>
        <taxon>Alphaproteobacteria</taxon>
        <taxon>Rhodobacterales</taxon>
        <taxon>Roseobacteraceae</taxon>
        <taxon>Tropicimonas</taxon>
    </lineage>
</organism>
<keyword evidence="1" id="KW-1133">Transmembrane helix</keyword>
<evidence type="ECO:0000313" key="3">
    <source>
        <dbReference type="Proteomes" id="UP000198728"/>
    </source>
</evidence>
<accession>A0A1I1EFE6</accession>
<evidence type="ECO:0000256" key="1">
    <source>
        <dbReference type="SAM" id="Phobius"/>
    </source>
</evidence>
<reference evidence="2 3" key="1">
    <citation type="submission" date="2016-10" db="EMBL/GenBank/DDBJ databases">
        <authorList>
            <person name="de Groot N.N."/>
        </authorList>
    </citation>
    <scope>NUCLEOTIDE SEQUENCE [LARGE SCALE GENOMIC DNA]</scope>
    <source>
        <strain evidence="2 3">DSM 19548</strain>
    </source>
</reference>
<dbReference type="AlphaFoldDB" id="A0A1I1EFE6"/>
<dbReference type="EMBL" id="FOLG01000001">
    <property type="protein sequence ID" value="SFB85835.1"/>
    <property type="molecule type" value="Genomic_DNA"/>
</dbReference>
<sequence length="42" mass="4589">MAQDRSSERKGSLRRIAWFAGLYLAGILTLGAIAITLRVLIS</sequence>
<proteinExistence type="predicted"/>
<feature type="transmembrane region" description="Helical" evidence="1">
    <location>
        <begin position="16"/>
        <end position="41"/>
    </location>
</feature>
<dbReference type="RefSeq" id="WP_143089808.1">
    <property type="nucleotide sequence ID" value="NZ_FOLG01000001.1"/>
</dbReference>
<keyword evidence="1" id="KW-0472">Membrane</keyword>
<keyword evidence="3" id="KW-1185">Reference proteome</keyword>
<name>A0A1I1EFE6_9RHOB</name>
<evidence type="ECO:0008006" key="4">
    <source>
        <dbReference type="Google" id="ProtNLM"/>
    </source>
</evidence>
<dbReference type="OrthoDB" id="6199137at2"/>